<dbReference type="InterPro" id="IPR011990">
    <property type="entry name" value="TPR-like_helical_dom_sf"/>
</dbReference>
<evidence type="ECO:0000313" key="3">
    <source>
        <dbReference type="Proteomes" id="UP001470230"/>
    </source>
</evidence>
<organism evidence="1 3">
    <name type="scientific">Tritrichomonas musculus</name>
    <dbReference type="NCBI Taxonomy" id="1915356"/>
    <lineage>
        <taxon>Eukaryota</taxon>
        <taxon>Metamonada</taxon>
        <taxon>Parabasalia</taxon>
        <taxon>Tritrichomonadida</taxon>
        <taxon>Tritrichomonadidae</taxon>
        <taxon>Tritrichomonas</taxon>
    </lineage>
</organism>
<evidence type="ECO:0000313" key="1">
    <source>
        <dbReference type="EMBL" id="KAK8834345.1"/>
    </source>
</evidence>
<proteinExistence type="predicted"/>
<accession>A0ABR2GK81</accession>
<sequence length="86" mass="10324">MVEFHKICADSPQKNHEAMYEYANILYEGEEIAQDKAKTLFYFRKAVRSWKHSFNELSSKNASRRRWCCSQQIRCKHLLPKRNTKV</sequence>
<comment type="caution">
    <text evidence="1">The sequence shown here is derived from an EMBL/GenBank/DDBJ whole genome shotgun (WGS) entry which is preliminary data.</text>
</comment>
<dbReference type="EMBL" id="JAPFFF010000059">
    <property type="protein sequence ID" value="KAK8837559.1"/>
    <property type="molecule type" value="Genomic_DNA"/>
</dbReference>
<dbReference type="SUPFAM" id="SSF81901">
    <property type="entry name" value="HCP-like"/>
    <property type="match status" value="1"/>
</dbReference>
<dbReference type="EMBL" id="JAPFFF010000424">
    <property type="protein sequence ID" value="KAK8834345.1"/>
    <property type="molecule type" value="Genomic_DNA"/>
</dbReference>
<protein>
    <submittedName>
        <fullName evidence="1">Uncharacterized protein</fullName>
    </submittedName>
</protein>
<dbReference type="Proteomes" id="UP001470230">
    <property type="component" value="Unassembled WGS sequence"/>
</dbReference>
<reference evidence="1 3" key="1">
    <citation type="submission" date="2024-04" db="EMBL/GenBank/DDBJ databases">
        <title>Tritrichomonas musculus Genome.</title>
        <authorList>
            <person name="Alves-Ferreira E."/>
            <person name="Grigg M."/>
            <person name="Lorenzi H."/>
            <person name="Galac M."/>
        </authorList>
    </citation>
    <scope>NUCLEOTIDE SEQUENCE [LARGE SCALE GENOMIC DNA]</scope>
    <source>
        <strain evidence="1 3">EAF2021</strain>
    </source>
</reference>
<keyword evidence="3" id="KW-1185">Reference proteome</keyword>
<evidence type="ECO:0000313" key="2">
    <source>
        <dbReference type="EMBL" id="KAK8837559.1"/>
    </source>
</evidence>
<name>A0ABR2GK81_9EUKA</name>
<gene>
    <name evidence="1" type="ORF">M9Y10_031353</name>
    <name evidence="2" type="ORF">M9Y10_036559</name>
</gene>
<dbReference type="Gene3D" id="1.25.40.10">
    <property type="entry name" value="Tetratricopeptide repeat domain"/>
    <property type="match status" value="1"/>
</dbReference>